<comment type="similarity">
    <text evidence="2">Belongs to the peptidase A1 family.</text>
</comment>
<evidence type="ECO:0000313" key="13">
    <source>
        <dbReference type="EMBL" id="KIH65902.1"/>
    </source>
</evidence>
<evidence type="ECO:0000256" key="2">
    <source>
        <dbReference type="ARBA" id="ARBA00007447"/>
    </source>
</evidence>
<feature type="disulfide bond" evidence="11">
    <location>
        <begin position="130"/>
        <end position="161"/>
    </location>
</feature>
<keyword evidence="8" id="KW-0865">Zymogen</keyword>
<evidence type="ECO:0000256" key="1">
    <source>
        <dbReference type="ARBA" id="ARBA00004613"/>
    </source>
</evidence>
<keyword evidence="9 11" id="KW-1015">Disulfide bond</keyword>
<evidence type="ECO:0000313" key="14">
    <source>
        <dbReference type="Proteomes" id="UP000054047"/>
    </source>
</evidence>
<accession>A0A0C2DT26</accession>
<proteinExistence type="inferred from homology"/>
<evidence type="ECO:0000256" key="6">
    <source>
        <dbReference type="ARBA" id="ARBA00022750"/>
    </source>
</evidence>
<dbReference type="PANTHER" id="PTHR47966:SF44">
    <property type="entry name" value="PEPTIDASE A1 DOMAIN-CONTAINING PROTEIN"/>
    <property type="match status" value="1"/>
</dbReference>
<keyword evidence="7" id="KW-0378">Hydrolase</keyword>
<evidence type="ECO:0000256" key="5">
    <source>
        <dbReference type="ARBA" id="ARBA00022729"/>
    </source>
</evidence>
<keyword evidence="3" id="KW-0964">Secreted</keyword>
<keyword evidence="5" id="KW-0732">Signal</keyword>
<dbReference type="CDD" id="cd05471">
    <property type="entry name" value="pepsin_like"/>
    <property type="match status" value="1"/>
</dbReference>
<protein>
    <submittedName>
        <fullName evidence="13">Eukaryotic aspartyl protease</fullName>
    </submittedName>
</protein>
<dbReference type="EMBL" id="KN727347">
    <property type="protein sequence ID" value="KIH65902.1"/>
    <property type="molecule type" value="Genomic_DNA"/>
</dbReference>
<dbReference type="GO" id="GO:0005576">
    <property type="term" value="C:extracellular region"/>
    <property type="evidence" value="ECO:0007669"/>
    <property type="project" value="UniProtKB-SubCell"/>
</dbReference>
<dbReference type="GO" id="GO:0004190">
    <property type="term" value="F:aspartic-type endopeptidase activity"/>
    <property type="evidence" value="ECO:0007669"/>
    <property type="project" value="UniProtKB-KW"/>
</dbReference>
<evidence type="ECO:0000256" key="10">
    <source>
        <dbReference type="ARBA" id="ARBA00023180"/>
    </source>
</evidence>
<reference evidence="13 14" key="1">
    <citation type="submission" date="2013-12" db="EMBL/GenBank/DDBJ databases">
        <title>Draft genome of the parsitic nematode Ancylostoma duodenale.</title>
        <authorList>
            <person name="Mitreva M."/>
        </authorList>
    </citation>
    <scope>NUCLEOTIDE SEQUENCE [LARGE SCALE GENOMIC DNA]</scope>
    <source>
        <strain evidence="13 14">Zhejiang</strain>
    </source>
</reference>
<keyword evidence="6" id="KW-0064">Aspartyl protease</keyword>
<dbReference type="SUPFAM" id="SSF50630">
    <property type="entry name" value="Acid proteases"/>
    <property type="match status" value="1"/>
</dbReference>
<name>A0A0C2DT26_9BILA</name>
<evidence type="ECO:0000256" key="4">
    <source>
        <dbReference type="ARBA" id="ARBA00022670"/>
    </source>
</evidence>
<keyword evidence="4 13" id="KW-0645">Protease</keyword>
<evidence type="ECO:0000256" key="11">
    <source>
        <dbReference type="PIRSR" id="PIRSR601461-2"/>
    </source>
</evidence>
<dbReference type="Proteomes" id="UP000054047">
    <property type="component" value="Unassembled WGS sequence"/>
</dbReference>
<dbReference type="PRINTS" id="PR00792">
    <property type="entry name" value="PEPSIN"/>
</dbReference>
<evidence type="ECO:0000256" key="8">
    <source>
        <dbReference type="ARBA" id="ARBA00023145"/>
    </source>
</evidence>
<dbReference type="GO" id="GO:0006508">
    <property type="term" value="P:proteolysis"/>
    <property type="evidence" value="ECO:0007669"/>
    <property type="project" value="UniProtKB-KW"/>
</dbReference>
<gene>
    <name evidence="13" type="ORF">ANCDUO_03765</name>
</gene>
<dbReference type="AlphaFoldDB" id="A0A0C2DT26"/>
<dbReference type="PANTHER" id="PTHR47966">
    <property type="entry name" value="BETA-SITE APP-CLEAVING ENZYME, ISOFORM A-RELATED"/>
    <property type="match status" value="1"/>
</dbReference>
<dbReference type="InterPro" id="IPR033121">
    <property type="entry name" value="PEPTIDASE_A1"/>
</dbReference>
<dbReference type="GO" id="GO:0005764">
    <property type="term" value="C:lysosome"/>
    <property type="evidence" value="ECO:0007669"/>
    <property type="project" value="TreeGrafter"/>
</dbReference>
<dbReference type="PROSITE" id="PS51767">
    <property type="entry name" value="PEPTIDASE_A1"/>
    <property type="match status" value="1"/>
</dbReference>
<dbReference type="Pfam" id="PF00026">
    <property type="entry name" value="Asp"/>
    <property type="match status" value="1"/>
</dbReference>
<comment type="subcellular location">
    <subcellularLocation>
        <location evidence="1">Secreted</location>
    </subcellularLocation>
</comment>
<evidence type="ECO:0000256" key="9">
    <source>
        <dbReference type="ARBA" id="ARBA00023157"/>
    </source>
</evidence>
<evidence type="ECO:0000256" key="7">
    <source>
        <dbReference type="ARBA" id="ARBA00022801"/>
    </source>
</evidence>
<dbReference type="InterPro" id="IPR001461">
    <property type="entry name" value="Aspartic_peptidase_A1"/>
</dbReference>
<dbReference type="FunFam" id="2.40.70.10:FF:000058">
    <property type="entry name" value="ASpartyl Protease"/>
    <property type="match status" value="1"/>
</dbReference>
<evidence type="ECO:0000256" key="3">
    <source>
        <dbReference type="ARBA" id="ARBA00022525"/>
    </source>
</evidence>
<feature type="domain" description="Peptidase A1" evidence="12">
    <location>
        <begin position="1"/>
        <end position="199"/>
    </location>
</feature>
<keyword evidence="10" id="KW-0325">Glycoprotein</keyword>
<dbReference type="InterPro" id="IPR021109">
    <property type="entry name" value="Peptidase_aspartic_dom_sf"/>
</dbReference>
<keyword evidence="14" id="KW-1185">Reference proteome</keyword>
<dbReference type="InterPro" id="IPR034164">
    <property type="entry name" value="Pepsin-like_dom"/>
</dbReference>
<evidence type="ECO:0000259" key="12">
    <source>
        <dbReference type="PROSITE" id="PS51767"/>
    </source>
</evidence>
<dbReference type="OrthoDB" id="5794195at2759"/>
<organism evidence="13 14">
    <name type="scientific">Ancylostoma duodenale</name>
    <dbReference type="NCBI Taxonomy" id="51022"/>
    <lineage>
        <taxon>Eukaryota</taxon>
        <taxon>Metazoa</taxon>
        <taxon>Ecdysozoa</taxon>
        <taxon>Nematoda</taxon>
        <taxon>Chromadorea</taxon>
        <taxon>Rhabditida</taxon>
        <taxon>Rhabditina</taxon>
        <taxon>Rhabditomorpha</taxon>
        <taxon>Strongyloidea</taxon>
        <taxon>Ancylostomatidae</taxon>
        <taxon>Ancylostomatinae</taxon>
        <taxon>Ancylostoma</taxon>
    </lineage>
</organism>
<dbReference type="Gene3D" id="2.40.70.10">
    <property type="entry name" value="Acid Proteases"/>
    <property type="match status" value="1"/>
</dbReference>
<sequence>MAFPFISFNDVVSPFERAWKLGLVEPIFTVYMKRVGWRSENVFGGVVTYGGLDTQHCGDVISYQPLAYATFWTFEVTNVTAGGFVYGYKSTAISDTGSSFFGANAHFVDEIASNLTATYNKEHDLYYIDCNANASITITIGQRLYEIESKNLIIHVEADTCILALRGYHFRGATWIFGAPFIRQFCNIYDMGNKQIGFANSLQN</sequence>